<comment type="subcellular location">
    <subcellularLocation>
        <location evidence="1">Cell membrane</location>
        <topology evidence="1">Multi-pass membrane protein</topology>
    </subcellularLocation>
</comment>
<proteinExistence type="inferred from homology"/>
<dbReference type="InterPro" id="IPR027417">
    <property type="entry name" value="P-loop_NTPase"/>
</dbReference>
<dbReference type="Gene3D" id="1.10.10.10">
    <property type="entry name" value="Winged helix-like DNA-binding domain superfamily/Winged helix DNA-binding domain"/>
    <property type="match status" value="1"/>
</dbReference>
<feature type="domain" description="FtsK" evidence="17">
    <location>
        <begin position="564"/>
        <end position="769"/>
    </location>
</feature>
<keyword evidence="3" id="KW-1003">Cell membrane</keyword>
<feature type="transmembrane region" description="Helical" evidence="16">
    <location>
        <begin position="129"/>
        <end position="150"/>
    </location>
</feature>
<dbReference type="AlphaFoldDB" id="A0A518D447"/>
<sequence>MAKRTSKRSSKKKSTSEPSIVARAFKRIGATLSSLAVGREVDEETSGVLQEIKGLLFIGFALWLGVSAVSYFDPQTDPRSASFNYGGALGVYLARFALYSVGWSSYLLCFLGLAWGVVLMSGRHVYFPWVRVFGGICLLFASAILFELAFGSGYADRTLALQQVGAATGNRLEFGPGGWLAEQLVRGASDQGGPAGVLVENFGLLGAWILALLVTAASFMLATELAFVPAITAFVHWLGERRSTRGESTFSALGGWTRATLASWWDFLRGGDVELAPVPGKTTAKKSTKKAAKKAAKKTPAKKKAVVEPEPEEEYEDEEYDDEEWDESAEADEEWEEDEAYDDEPVAEDDGEWIYEDEEEADDEDGEWEYADDDGEWEEGDDEEWEEAAELEPAPKKSNAALVKKKLAFKASEPKVYDPPTPPKGPWKFPPLDLLIPPDSSRANSRTQEEIETEARRLEQQLASFRVEATVVGSTVGPVVTLYELEVAEGTRLNKVTQLSNEIAAALRAKSIRVIAPIPGRSTVGVEVPNAKRSLVRFSELITKEAYDPKHYALPMFLGMDAEGNPVVEDLARMPHLLIAGQTGSGKSVCINTIIASLMLTRSPHDVQTIMIDPKMVELQMFSNIPHQMCPVVTDMKYATNVLEWACEKMEMRYELFKNAGVRNIKGYNALGENEKKLEERMGENWSAERTPRRVPYIVVIIDEMADLMMTSKKEAEGAITRLAQKSRAVGIHVIVATQRPSTNVITGVLKGNLPTRIAFTVASNQDSRVILDKPGAEKLLGQGDMLYTPPASSLTVRAQGALVEDSELHNLVDYICEESAPSFNQELVQVATGATRSDTDGGGMDPAAEDELWDQAVRAVLSTRRGSASLLQRHLKVGYTRASRLIDMMGEVGIVGSHKGSKSREVMLSLEEWEEMHGVASGVNEDHE</sequence>
<dbReference type="SMART" id="SM00382">
    <property type="entry name" value="AAA"/>
    <property type="match status" value="1"/>
</dbReference>
<dbReference type="Pfam" id="PF17854">
    <property type="entry name" value="FtsK_alpha"/>
    <property type="match status" value="1"/>
</dbReference>
<feature type="transmembrane region" description="Helical" evidence="16">
    <location>
        <begin position="207"/>
        <end position="235"/>
    </location>
</feature>
<evidence type="ECO:0000256" key="1">
    <source>
        <dbReference type="ARBA" id="ARBA00004651"/>
    </source>
</evidence>
<evidence type="ECO:0000256" key="10">
    <source>
        <dbReference type="ARBA" id="ARBA00023125"/>
    </source>
</evidence>
<evidence type="ECO:0000313" key="18">
    <source>
        <dbReference type="EMBL" id="QDU86253.1"/>
    </source>
</evidence>
<evidence type="ECO:0000256" key="11">
    <source>
        <dbReference type="ARBA" id="ARBA00023136"/>
    </source>
</evidence>
<evidence type="ECO:0000259" key="17">
    <source>
        <dbReference type="PROSITE" id="PS50901"/>
    </source>
</evidence>
<dbReference type="EMBL" id="CP036290">
    <property type="protein sequence ID" value="QDU86253.1"/>
    <property type="molecule type" value="Genomic_DNA"/>
</dbReference>
<keyword evidence="6 14" id="KW-0547">Nucleotide-binding</keyword>
<dbReference type="InterPro" id="IPR025199">
    <property type="entry name" value="FtsK_4TM"/>
</dbReference>
<dbReference type="RefSeq" id="WP_419186058.1">
    <property type="nucleotide sequence ID" value="NZ_CP036290.1"/>
</dbReference>
<dbReference type="InterPro" id="IPR002543">
    <property type="entry name" value="FtsK_dom"/>
</dbReference>
<dbReference type="InterPro" id="IPR036388">
    <property type="entry name" value="WH-like_DNA-bd_sf"/>
</dbReference>
<dbReference type="Gene3D" id="3.30.980.40">
    <property type="match status" value="1"/>
</dbReference>
<dbReference type="Pfam" id="PF13491">
    <property type="entry name" value="FtsK_4TM"/>
    <property type="match status" value="1"/>
</dbReference>
<comment type="subunit">
    <text evidence="13">Homohexamer. Forms a ring that surrounds DNA.</text>
</comment>
<dbReference type="InterPro" id="IPR050206">
    <property type="entry name" value="FtsK/SpoIIIE/SftA"/>
</dbReference>
<evidence type="ECO:0000256" key="3">
    <source>
        <dbReference type="ARBA" id="ARBA00022475"/>
    </source>
</evidence>
<evidence type="ECO:0000313" key="19">
    <source>
        <dbReference type="Proteomes" id="UP000319342"/>
    </source>
</evidence>
<dbReference type="Pfam" id="PF09397">
    <property type="entry name" value="FtsK_gamma"/>
    <property type="match status" value="1"/>
</dbReference>
<evidence type="ECO:0000256" key="5">
    <source>
        <dbReference type="ARBA" id="ARBA00022692"/>
    </source>
</evidence>
<protein>
    <submittedName>
        <fullName evidence="18">DNA translocase FtsK</fullName>
    </submittedName>
</protein>
<keyword evidence="4" id="KW-0132">Cell division</keyword>
<dbReference type="GO" id="GO:0051301">
    <property type="term" value="P:cell division"/>
    <property type="evidence" value="ECO:0007669"/>
    <property type="project" value="UniProtKB-KW"/>
</dbReference>
<evidence type="ECO:0000256" key="14">
    <source>
        <dbReference type="PROSITE-ProRule" id="PRU00289"/>
    </source>
</evidence>
<dbReference type="SUPFAM" id="SSF46785">
    <property type="entry name" value="Winged helix' DNA-binding domain"/>
    <property type="match status" value="1"/>
</dbReference>
<evidence type="ECO:0000256" key="7">
    <source>
        <dbReference type="ARBA" id="ARBA00022829"/>
    </source>
</evidence>
<dbReference type="Pfam" id="PF01580">
    <property type="entry name" value="FtsK_SpoIIIE"/>
    <property type="match status" value="1"/>
</dbReference>
<reference evidence="18 19" key="1">
    <citation type="submission" date="2019-02" db="EMBL/GenBank/DDBJ databases">
        <title>Deep-cultivation of Planctomycetes and their phenomic and genomic characterization uncovers novel biology.</title>
        <authorList>
            <person name="Wiegand S."/>
            <person name="Jogler M."/>
            <person name="Boedeker C."/>
            <person name="Pinto D."/>
            <person name="Vollmers J."/>
            <person name="Rivas-Marin E."/>
            <person name="Kohn T."/>
            <person name="Peeters S.H."/>
            <person name="Heuer A."/>
            <person name="Rast P."/>
            <person name="Oberbeckmann S."/>
            <person name="Bunk B."/>
            <person name="Jeske O."/>
            <person name="Meyerdierks A."/>
            <person name="Storesund J.E."/>
            <person name="Kallscheuer N."/>
            <person name="Luecker S."/>
            <person name="Lage O.M."/>
            <person name="Pohl T."/>
            <person name="Merkel B.J."/>
            <person name="Hornburger P."/>
            <person name="Mueller R.-W."/>
            <person name="Bruemmer F."/>
            <person name="Labrenz M."/>
            <person name="Spormann A.M."/>
            <person name="Op den Camp H."/>
            <person name="Overmann J."/>
            <person name="Amann R."/>
            <person name="Jetten M.S.M."/>
            <person name="Mascher T."/>
            <person name="Medema M.H."/>
            <person name="Devos D.P."/>
            <person name="Kaster A.-K."/>
            <person name="Ovreas L."/>
            <person name="Rohde M."/>
            <person name="Galperin M.Y."/>
            <person name="Jogler C."/>
        </authorList>
    </citation>
    <scope>NUCLEOTIDE SEQUENCE [LARGE SCALE GENOMIC DNA]</scope>
    <source>
        <strain evidence="18 19">Pla163</strain>
    </source>
</reference>
<feature type="region of interest" description="Disordered" evidence="15">
    <location>
        <begin position="279"/>
        <end position="397"/>
    </location>
</feature>
<organism evidence="18 19">
    <name type="scientific">Rohdeia mirabilis</name>
    <dbReference type="NCBI Taxonomy" id="2528008"/>
    <lineage>
        <taxon>Bacteria</taxon>
        <taxon>Pseudomonadati</taxon>
        <taxon>Planctomycetota</taxon>
        <taxon>Planctomycetia</taxon>
        <taxon>Planctomycetia incertae sedis</taxon>
        <taxon>Rohdeia</taxon>
    </lineage>
</organism>
<dbReference type="GO" id="GO:0007059">
    <property type="term" value="P:chromosome segregation"/>
    <property type="evidence" value="ECO:0007669"/>
    <property type="project" value="UniProtKB-KW"/>
</dbReference>
<keyword evidence="11 16" id="KW-0472">Membrane</keyword>
<keyword evidence="7" id="KW-0159">Chromosome partition</keyword>
<dbReference type="InterPro" id="IPR018541">
    <property type="entry name" value="Ftsk_gamma"/>
</dbReference>
<dbReference type="Gene3D" id="3.40.50.300">
    <property type="entry name" value="P-loop containing nucleotide triphosphate hydrolases"/>
    <property type="match status" value="1"/>
</dbReference>
<keyword evidence="5 16" id="KW-0812">Transmembrane</keyword>
<dbReference type="Proteomes" id="UP000319342">
    <property type="component" value="Chromosome"/>
</dbReference>
<gene>
    <name evidence="18" type="primary">ftsK</name>
    <name evidence="18" type="ORF">Pla163_34040</name>
</gene>
<dbReference type="PROSITE" id="PS50901">
    <property type="entry name" value="FTSK"/>
    <property type="match status" value="1"/>
</dbReference>
<dbReference type="GO" id="GO:0005524">
    <property type="term" value="F:ATP binding"/>
    <property type="evidence" value="ECO:0007669"/>
    <property type="project" value="UniProtKB-UniRule"/>
</dbReference>
<evidence type="ECO:0000256" key="4">
    <source>
        <dbReference type="ARBA" id="ARBA00022618"/>
    </source>
</evidence>
<accession>A0A518D447</accession>
<comment type="similarity">
    <text evidence="2">Belongs to the FtsK/SpoIIIE/SftA family.</text>
</comment>
<dbReference type="SUPFAM" id="SSF52540">
    <property type="entry name" value="P-loop containing nucleoside triphosphate hydrolases"/>
    <property type="match status" value="1"/>
</dbReference>
<name>A0A518D447_9BACT</name>
<evidence type="ECO:0000256" key="16">
    <source>
        <dbReference type="SAM" id="Phobius"/>
    </source>
</evidence>
<dbReference type="SMART" id="SM00843">
    <property type="entry name" value="Ftsk_gamma"/>
    <property type="match status" value="1"/>
</dbReference>
<evidence type="ECO:0000256" key="9">
    <source>
        <dbReference type="ARBA" id="ARBA00022989"/>
    </source>
</evidence>
<evidence type="ECO:0000256" key="12">
    <source>
        <dbReference type="ARBA" id="ARBA00023306"/>
    </source>
</evidence>
<dbReference type="GO" id="GO:0005886">
    <property type="term" value="C:plasma membrane"/>
    <property type="evidence" value="ECO:0007669"/>
    <property type="project" value="UniProtKB-SubCell"/>
</dbReference>
<evidence type="ECO:0000256" key="8">
    <source>
        <dbReference type="ARBA" id="ARBA00022840"/>
    </source>
</evidence>
<dbReference type="PANTHER" id="PTHR22683:SF41">
    <property type="entry name" value="DNA TRANSLOCASE FTSK"/>
    <property type="match status" value="1"/>
</dbReference>
<feature type="binding site" evidence="14">
    <location>
        <begin position="581"/>
        <end position="588"/>
    </location>
    <ligand>
        <name>ATP</name>
        <dbReference type="ChEBI" id="CHEBI:30616"/>
    </ligand>
</feature>
<dbReference type="GO" id="GO:0003677">
    <property type="term" value="F:DNA binding"/>
    <property type="evidence" value="ECO:0007669"/>
    <property type="project" value="UniProtKB-KW"/>
</dbReference>
<dbReference type="InterPro" id="IPR036390">
    <property type="entry name" value="WH_DNA-bd_sf"/>
</dbReference>
<evidence type="ECO:0000256" key="15">
    <source>
        <dbReference type="SAM" id="MobiDB-lite"/>
    </source>
</evidence>
<feature type="transmembrane region" description="Helical" evidence="16">
    <location>
        <begin position="92"/>
        <end position="117"/>
    </location>
</feature>
<keyword evidence="8 14" id="KW-0067">ATP-binding</keyword>
<keyword evidence="19" id="KW-1185">Reference proteome</keyword>
<keyword evidence="10" id="KW-0238">DNA-binding</keyword>
<evidence type="ECO:0000256" key="2">
    <source>
        <dbReference type="ARBA" id="ARBA00006474"/>
    </source>
</evidence>
<evidence type="ECO:0000256" key="13">
    <source>
        <dbReference type="ARBA" id="ARBA00025923"/>
    </source>
</evidence>
<feature type="compositionally biased region" description="Basic residues" evidence="15">
    <location>
        <begin position="283"/>
        <end position="304"/>
    </location>
</feature>
<dbReference type="PANTHER" id="PTHR22683">
    <property type="entry name" value="SPORULATION PROTEIN RELATED"/>
    <property type="match status" value="1"/>
</dbReference>
<dbReference type="InterPro" id="IPR041027">
    <property type="entry name" value="FtsK_alpha"/>
</dbReference>
<dbReference type="InterPro" id="IPR003593">
    <property type="entry name" value="AAA+_ATPase"/>
</dbReference>
<feature type="compositionally biased region" description="Acidic residues" evidence="15">
    <location>
        <begin position="309"/>
        <end position="390"/>
    </location>
</feature>
<evidence type="ECO:0000256" key="6">
    <source>
        <dbReference type="ARBA" id="ARBA00022741"/>
    </source>
</evidence>
<keyword evidence="9 16" id="KW-1133">Transmembrane helix</keyword>
<keyword evidence="12" id="KW-0131">Cell cycle</keyword>